<evidence type="ECO:0000256" key="6">
    <source>
        <dbReference type="ARBA" id="ARBA00022918"/>
    </source>
</evidence>
<dbReference type="PANTHER" id="PTHR34047">
    <property type="entry name" value="NUCLEAR INTRON MATURASE 1, MITOCHONDRIAL-RELATED"/>
    <property type="match status" value="1"/>
</dbReference>
<keyword evidence="3" id="KW-0548">Nucleotidyltransferase</keyword>
<dbReference type="Pfam" id="PF00078">
    <property type="entry name" value="RVT_1"/>
    <property type="match status" value="1"/>
</dbReference>
<dbReference type="CDD" id="cd03487">
    <property type="entry name" value="RT_Bac_retron_II"/>
    <property type="match status" value="1"/>
</dbReference>
<dbReference type="KEGG" id="psey:GU243_21415"/>
<keyword evidence="5" id="KW-0460">Magnesium</keyword>
<dbReference type="EC" id="2.7.7.49" evidence="1"/>
<evidence type="ECO:0000256" key="3">
    <source>
        <dbReference type="ARBA" id="ARBA00022695"/>
    </source>
</evidence>
<evidence type="ECO:0000259" key="8">
    <source>
        <dbReference type="PROSITE" id="PS50878"/>
    </source>
</evidence>
<dbReference type="Proteomes" id="UP000464186">
    <property type="component" value="Chromosome"/>
</dbReference>
<dbReference type="PRINTS" id="PR00866">
    <property type="entry name" value="RNADNAPOLMS"/>
</dbReference>
<keyword evidence="4" id="KW-0479">Metal-binding</keyword>
<feature type="domain" description="Reverse transcriptase" evidence="8">
    <location>
        <begin position="23"/>
        <end position="258"/>
    </location>
</feature>
<evidence type="ECO:0000313" key="9">
    <source>
        <dbReference type="EMBL" id="QHK21803.1"/>
    </source>
</evidence>
<gene>
    <name evidence="9" type="ORF">GU243_21415</name>
</gene>
<evidence type="ECO:0000256" key="1">
    <source>
        <dbReference type="ARBA" id="ARBA00012493"/>
    </source>
</evidence>
<dbReference type="GO" id="GO:0046872">
    <property type="term" value="F:metal ion binding"/>
    <property type="evidence" value="ECO:0007669"/>
    <property type="project" value="UniProtKB-KW"/>
</dbReference>
<dbReference type="GO" id="GO:0003964">
    <property type="term" value="F:RNA-directed DNA polymerase activity"/>
    <property type="evidence" value="ECO:0007669"/>
    <property type="project" value="UniProtKB-KW"/>
</dbReference>
<protein>
    <recommendedName>
        <fullName evidence="1">RNA-directed DNA polymerase</fullName>
        <ecNumber evidence="1">2.7.7.49</ecNumber>
    </recommendedName>
</protein>
<dbReference type="InterPro" id="IPR000477">
    <property type="entry name" value="RT_dom"/>
</dbReference>
<dbReference type="InterPro" id="IPR051083">
    <property type="entry name" value="GrpII_Intron_Splice-Mob/Def"/>
</dbReference>
<evidence type="ECO:0000313" key="10">
    <source>
        <dbReference type="Proteomes" id="UP000464186"/>
    </source>
</evidence>
<organism evidence="9 10">
    <name type="scientific">Pseudarthrobacter psychrotolerans</name>
    <dbReference type="NCBI Taxonomy" id="2697569"/>
    <lineage>
        <taxon>Bacteria</taxon>
        <taxon>Bacillati</taxon>
        <taxon>Actinomycetota</taxon>
        <taxon>Actinomycetes</taxon>
        <taxon>Micrococcales</taxon>
        <taxon>Micrococcaceae</taxon>
        <taxon>Pseudarthrobacter</taxon>
    </lineage>
</organism>
<comment type="catalytic activity">
    <reaction evidence="7">
        <text>DNA(n) + a 2'-deoxyribonucleoside 5'-triphosphate = DNA(n+1) + diphosphate</text>
        <dbReference type="Rhea" id="RHEA:22508"/>
        <dbReference type="Rhea" id="RHEA-COMP:17339"/>
        <dbReference type="Rhea" id="RHEA-COMP:17340"/>
        <dbReference type="ChEBI" id="CHEBI:33019"/>
        <dbReference type="ChEBI" id="CHEBI:61560"/>
        <dbReference type="ChEBI" id="CHEBI:173112"/>
        <dbReference type="EC" id="2.7.7.49"/>
    </reaction>
</comment>
<accession>A0A6P1NRT5</accession>
<dbReference type="EMBL" id="CP047898">
    <property type="protein sequence ID" value="QHK21803.1"/>
    <property type="molecule type" value="Genomic_DNA"/>
</dbReference>
<keyword evidence="2" id="KW-0808">Transferase</keyword>
<evidence type="ECO:0000256" key="5">
    <source>
        <dbReference type="ARBA" id="ARBA00022842"/>
    </source>
</evidence>
<keyword evidence="6" id="KW-0695">RNA-directed DNA polymerase</keyword>
<evidence type="ECO:0000256" key="2">
    <source>
        <dbReference type="ARBA" id="ARBA00022679"/>
    </source>
</evidence>
<sequence>MTHNVVPVYTLAHLCVIAKVPYEAARDVIFNHRAHYTSRKLVKRSGLGFRTIHEPSPQLKSLQRAILQNCLPRDASSALSFAFEAGRNTSQAARHHIGARAMIHVDIQDFFGSIGSRRVYSIFAKLGYPELLALEMAFITSVGHEVTLRGPDDRGVPYEFLKEGRLPQGASTSGKISNLLCRELDNLLSEIAVKRGGVVTRYADDISFSWPNPLIRSESGTILAEIDRAVSEAGFSLNRKKTRVIPKSHEFRMLGLCVGQEGIWLNRNYKSHIRAHLYGVEEFGLSEHAISRGFHSDLEFISFIWGHYAYSAYIDPSFASEVRARLEMAGVPDV</sequence>
<evidence type="ECO:0000256" key="7">
    <source>
        <dbReference type="ARBA" id="ARBA00048173"/>
    </source>
</evidence>
<evidence type="ECO:0000256" key="4">
    <source>
        <dbReference type="ARBA" id="ARBA00022723"/>
    </source>
</evidence>
<dbReference type="InterPro" id="IPR000123">
    <property type="entry name" value="Reverse_transcriptase_msDNA"/>
</dbReference>
<dbReference type="PANTHER" id="PTHR34047:SF7">
    <property type="entry name" value="RNA-DIRECTED DNA POLYMERASE"/>
    <property type="match status" value="1"/>
</dbReference>
<name>A0A6P1NRT5_9MICC</name>
<keyword evidence="10" id="KW-1185">Reference proteome</keyword>
<proteinExistence type="predicted"/>
<dbReference type="AlphaFoldDB" id="A0A6P1NRT5"/>
<reference evidence="9 10" key="1">
    <citation type="submission" date="2020-01" db="EMBL/GenBank/DDBJ databases">
        <title>Pseudarthrobacter psychrotolerans sp. nov., isolated from antarctic soil.</title>
        <authorList>
            <person name="Shin Y."/>
            <person name="Park W."/>
        </authorList>
    </citation>
    <scope>NUCLEOTIDE SEQUENCE [LARGE SCALE GENOMIC DNA]</scope>
    <source>
        <strain evidence="9 10">YJ56</strain>
    </source>
</reference>
<dbReference type="PROSITE" id="PS50878">
    <property type="entry name" value="RT_POL"/>
    <property type="match status" value="1"/>
</dbReference>
<dbReference type="GO" id="GO:0003723">
    <property type="term" value="F:RNA binding"/>
    <property type="evidence" value="ECO:0007669"/>
    <property type="project" value="InterPro"/>
</dbReference>